<comment type="subunit">
    <text evidence="6">Homodimer.</text>
</comment>
<organism evidence="8 9">
    <name type="scientific">Streptomyces smyrnaeus</name>
    <dbReference type="NCBI Taxonomy" id="1387713"/>
    <lineage>
        <taxon>Bacteria</taxon>
        <taxon>Bacillati</taxon>
        <taxon>Actinomycetota</taxon>
        <taxon>Actinomycetes</taxon>
        <taxon>Kitasatosporales</taxon>
        <taxon>Streptomycetaceae</taxon>
        <taxon>Streptomyces</taxon>
    </lineage>
</organism>
<evidence type="ECO:0000256" key="6">
    <source>
        <dbReference type="HAMAP-Rule" id="MF_01216"/>
    </source>
</evidence>
<feature type="binding site" evidence="6">
    <location>
        <position position="10"/>
    </location>
    <ligand>
        <name>FMN</name>
        <dbReference type="ChEBI" id="CHEBI:58210"/>
    </ligand>
</feature>
<dbReference type="InterPro" id="IPR023048">
    <property type="entry name" value="NADH:quinone_OxRdtase_FMN_depd"/>
</dbReference>
<dbReference type="InterPro" id="IPR050104">
    <property type="entry name" value="FMN-dep_NADH:Q_OxRdtase_AzoR1"/>
</dbReference>
<dbReference type="InterPro" id="IPR003680">
    <property type="entry name" value="Flavodoxin_fold"/>
</dbReference>
<protein>
    <recommendedName>
        <fullName evidence="6">FMN dependent NADH:quinone oxidoreductase</fullName>
        <ecNumber evidence="6">1.6.5.-</ecNumber>
    </recommendedName>
    <alternativeName>
        <fullName evidence="6">Azo-dye reductase</fullName>
    </alternativeName>
    <alternativeName>
        <fullName evidence="6">FMN-dependent NADH-azo compound oxidoreductase</fullName>
    </alternativeName>
    <alternativeName>
        <fullName evidence="6">FMN-dependent NADH-azoreductase</fullName>
        <ecNumber evidence="6">1.7.1.17</ecNumber>
    </alternativeName>
</protein>
<keyword evidence="1 6" id="KW-0285">Flavoprotein</keyword>
<comment type="caution">
    <text evidence="6">Lacks conserved residue(s) required for the propagation of feature annotation.</text>
</comment>
<evidence type="ECO:0000313" key="9">
    <source>
        <dbReference type="Proteomes" id="UP000721954"/>
    </source>
</evidence>
<dbReference type="Pfam" id="PF02525">
    <property type="entry name" value="Flavodoxin_2"/>
    <property type="match status" value="1"/>
</dbReference>
<gene>
    <name evidence="6" type="primary">azoR</name>
    <name evidence="8" type="ORF">JW613_04300</name>
</gene>
<feature type="binding site" evidence="6">
    <location>
        <begin position="17"/>
        <end position="19"/>
    </location>
    <ligand>
        <name>FMN</name>
        <dbReference type="ChEBI" id="CHEBI:58210"/>
    </ligand>
</feature>
<evidence type="ECO:0000256" key="4">
    <source>
        <dbReference type="ARBA" id="ARBA00023027"/>
    </source>
</evidence>
<keyword evidence="3 6" id="KW-0560">Oxidoreductase</keyword>
<keyword evidence="2 6" id="KW-0288">FMN</keyword>
<dbReference type="Proteomes" id="UP000721954">
    <property type="component" value="Unassembled WGS sequence"/>
</dbReference>
<dbReference type="EC" id="1.7.1.17" evidence="6"/>
<keyword evidence="4 6" id="KW-0520">NAD</keyword>
<feature type="binding site" evidence="6">
    <location>
        <begin position="137"/>
        <end position="140"/>
    </location>
    <ligand>
        <name>FMN</name>
        <dbReference type="ChEBI" id="CHEBI:58210"/>
    </ligand>
</feature>
<dbReference type="HAMAP" id="MF_01216">
    <property type="entry name" value="Azoreductase_type1"/>
    <property type="match status" value="1"/>
</dbReference>
<dbReference type="GeneID" id="96257816"/>
<evidence type="ECO:0000256" key="5">
    <source>
        <dbReference type="ARBA" id="ARBA00048542"/>
    </source>
</evidence>
<dbReference type="SUPFAM" id="SSF52218">
    <property type="entry name" value="Flavoproteins"/>
    <property type="match status" value="1"/>
</dbReference>
<evidence type="ECO:0000256" key="3">
    <source>
        <dbReference type="ARBA" id="ARBA00023002"/>
    </source>
</evidence>
<keyword evidence="9" id="KW-1185">Reference proteome</keyword>
<name>A0ABS3XQ53_9ACTN</name>
<comment type="cofactor">
    <cofactor evidence="6">
        <name>FMN</name>
        <dbReference type="ChEBI" id="CHEBI:58210"/>
    </cofactor>
    <text evidence="6">Binds 1 FMN per subunit.</text>
</comment>
<accession>A0ABS3XQ53</accession>
<dbReference type="InterPro" id="IPR029039">
    <property type="entry name" value="Flavoprotein-like_sf"/>
</dbReference>
<evidence type="ECO:0000259" key="7">
    <source>
        <dbReference type="Pfam" id="PF02525"/>
    </source>
</evidence>
<evidence type="ECO:0000313" key="8">
    <source>
        <dbReference type="EMBL" id="MBO8197535.1"/>
    </source>
</evidence>
<comment type="similarity">
    <text evidence="6">Belongs to the azoreductase type 1 family.</text>
</comment>
<evidence type="ECO:0000256" key="2">
    <source>
        <dbReference type="ARBA" id="ARBA00022643"/>
    </source>
</evidence>
<dbReference type="EC" id="1.6.5.-" evidence="6"/>
<reference evidence="8 9" key="1">
    <citation type="submission" date="2021-02" db="EMBL/GenBank/DDBJ databases">
        <title>Streptomyces spirodelae sp. nov., isolated from duckweed.</title>
        <authorList>
            <person name="Saimee Y."/>
            <person name="Duangmal K."/>
        </authorList>
    </citation>
    <scope>NUCLEOTIDE SEQUENCE [LARGE SCALE GENOMIC DNA]</scope>
    <source>
        <strain evidence="8 9">DSM 42105</strain>
    </source>
</reference>
<evidence type="ECO:0000256" key="1">
    <source>
        <dbReference type="ARBA" id="ARBA00022630"/>
    </source>
</evidence>
<proteinExistence type="inferred from homology"/>
<dbReference type="PANTHER" id="PTHR43741">
    <property type="entry name" value="FMN-DEPENDENT NADH-AZOREDUCTASE 1"/>
    <property type="match status" value="1"/>
</dbReference>
<dbReference type="Gene3D" id="3.40.50.360">
    <property type="match status" value="1"/>
</dbReference>
<sequence>MATLLHLDTSVHPDGASVSRSVTASFREAWEAQHPDGKVIYRDLNADPIPHLQGVAAAAGFIPPQNHTPEQAAAFALRDQLATELEQADAVLIGAPMYNYTIPSTLKAWLDHVIIMGRTTAAETPSAAGKPATVVASRGGGYGPGTPRESFEFVLPYLEKVLGAEGFGLDVEFIVPELTLAETTPGMEHLVEMAKASRTQAHEAAQSRGKALAARLAA</sequence>
<comment type="function">
    <text evidence="6">Quinone reductase that provides resistance to thiol-specific stress caused by electrophilic quinones.</text>
</comment>
<comment type="catalytic activity">
    <reaction evidence="5">
        <text>N,N-dimethyl-1,4-phenylenediamine + anthranilate + 2 NAD(+) = 2-(4-dimethylaminophenyl)diazenylbenzoate + 2 NADH + 2 H(+)</text>
        <dbReference type="Rhea" id="RHEA:55872"/>
        <dbReference type="ChEBI" id="CHEBI:15378"/>
        <dbReference type="ChEBI" id="CHEBI:15783"/>
        <dbReference type="ChEBI" id="CHEBI:16567"/>
        <dbReference type="ChEBI" id="CHEBI:57540"/>
        <dbReference type="ChEBI" id="CHEBI:57945"/>
        <dbReference type="ChEBI" id="CHEBI:71579"/>
        <dbReference type="EC" id="1.7.1.17"/>
    </reaction>
    <physiologicalReaction direction="right-to-left" evidence="5">
        <dbReference type="Rhea" id="RHEA:55874"/>
    </physiologicalReaction>
</comment>
<dbReference type="RefSeq" id="WP_209209366.1">
    <property type="nucleotide sequence ID" value="NZ_JAFFZM010000002.1"/>
</dbReference>
<dbReference type="EMBL" id="JAFFZM010000002">
    <property type="protein sequence ID" value="MBO8197535.1"/>
    <property type="molecule type" value="Genomic_DNA"/>
</dbReference>
<comment type="catalytic activity">
    <reaction evidence="6">
        <text>2 a quinone + NADH + H(+) = 2 a 1,4-benzosemiquinone + NAD(+)</text>
        <dbReference type="Rhea" id="RHEA:65952"/>
        <dbReference type="ChEBI" id="CHEBI:15378"/>
        <dbReference type="ChEBI" id="CHEBI:57540"/>
        <dbReference type="ChEBI" id="CHEBI:57945"/>
        <dbReference type="ChEBI" id="CHEBI:132124"/>
        <dbReference type="ChEBI" id="CHEBI:134225"/>
    </reaction>
</comment>
<comment type="caution">
    <text evidence="8">The sequence shown here is derived from an EMBL/GenBank/DDBJ whole genome shotgun (WGS) entry which is preliminary data.</text>
</comment>
<feature type="domain" description="Flavodoxin-like fold" evidence="7">
    <location>
        <begin position="4"/>
        <end position="167"/>
    </location>
</feature>
<dbReference type="PANTHER" id="PTHR43741:SF4">
    <property type="entry name" value="FMN-DEPENDENT NADH:QUINONE OXIDOREDUCTASE"/>
    <property type="match status" value="1"/>
</dbReference>
<comment type="function">
    <text evidence="6">Also exhibits azoreductase activity. Catalyzes the reductive cleavage of the azo bond in aromatic azo compounds to the corresponding amines.</text>
</comment>